<feature type="transmembrane region" description="Helical" evidence="1">
    <location>
        <begin position="32"/>
        <end position="49"/>
    </location>
</feature>
<keyword evidence="1" id="KW-1133">Transmembrane helix</keyword>
<evidence type="ECO:0000313" key="2">
    <source>
        <dbReference type="EMBL" id="OEJ27119.1"/>
    </source>
</evidence>
<feature type="transmembrane region" description="Helical" evidence="1">
    <location>
        <begin position="6"/>
        <end position="25"/>
    </location>
</feature>
<dbReference type="Proteomes" id="UP000095759">
    <property type="component" value="Unassembled WGS sequence"/>
</dbReference>
<dbReference type="AlphaFoldDB" id="A0A1E5PC56"/>
<evidence type="ECO:0000256" key="1">
    <source>
        <dbReference type="SAM" id="Phobius"/>
    </source>
</evidence>
<dbReference type="OrthoDB" id="4337641at2"/>
<proteinExistence type="predicted"/>
<feature type="transmembrane region" description="Helical" evidence="1">
    <location>
        <begin position="112"/>
        <end position="132"/>
    </location>
</feature>
<dbReference type="STRING" id="285458.BGM19_12920"/>
<gene>
    <name evidence="2" type="ORF">AS594_24195</name>
</gene>
<dbReference type="RefSeq" id="WP_069928984.1">
    <property type="nucleotide sequence ID" value="NZ_MEHI01000001.1"/>
</dbReference>
<protein>
    <submittedName>
        <fullName evidence="2">Uncharacterized protein</fullName>
    </submittedName>
</protein>
<keyword evidence="3" id="KW-1185">Reference proteome</keyword>
<evidence type="ECO:0000313" key="3">
    <source>
        <dbReference type="Proteomes" id="UP000095759"/>
    </source>
</evidence>
<organism evidence="2 3">
    <name type="scientific">Streptomyces agglomeratus</name>
    <dbReference type="NCBI Taxonomy" id="285458"/>
    <lineage>
        <taxon>Bacteria</taxon>
        <taxon>Bacillati</taxon>
        <taxon>Actinomycetota</taxon>
        <taxon>Actinomycetes</taxon>
        <taxon>Kitasatosporales</taxon>
        <taxon>Streptomycetaceae</taxon>
        <taxon>Streptomyces</taxon>
    </lineage>
</organism>
<sequence length="269" mass="28509">MTGRGAVGVLVAGAEIALVTCLVAGVRVPPPVVVAAEAVVLVMLLWQGPRVWRLYADEGWAAVRAAAPVRLLRLVGHELRALHSLALWVARRRHGVGRPGAYAAPYTGPQTAMMYGLLFVAVVETVMLALLIPWPAVHAVVLFLDVYTVVQILGLHAGCVTRPHVVAADGSLRIRYGGFYDVRVPAAAIGSVRVDRRHSDAKEDGVLGLGVGGQTTVLVELTEPVSYLRPLGARAEARAVRFHADDPRALVAAVTRGRTPPSPIPGPPV</sequence>
<comment type="caution">
    <text evidence="2">The sequence shown here is derived from an EMBL/GenBank/DDBJ whole genome shotgun (WGS) entry which is preliminary data.</text>
</comment>
<keyword evidence="1" id="KW-0812">Transmembrane</keyword>
<reference evidence="2 3" key="1">
    <citation type="submission" date="2016-08" db="EMBL/GenBank/DDBJ databases">
        <title>Complete genome sequence of Streptomyces agglomeratus strain 6-3-2, a novel anti-MRSA actinomycete isolated from Wuli of Tebit, China.</title>
        <authorList>
            <person name="Chen X."/>
        </authorList>
    </citation>
    <scope>NUCLEOTIDE SEQUENCE [LARGE SCALE GENOMIC DNA]</scope>
    <source>
        <strain evidence="2 3">6-3-2</strain>
    </source>
</reference>
<dbReference type="EMBL" id="MEHJ01000001">
    <property type="protein sequence ID" value="OEJ27119.1"/>
    <property type="molecule type" value="Genomic_DNA"/>
</dbReference>
<name>A0A1E5PC56_9ACTN</name>
<accession>A0A1E5PC56</accession>
<keyword evidence="1" id="KW-0472">Membrane</keyword>